<dbReference type="OrthoDB" id="1724184at2759"/>
<dbReference type="AlphaFoldDB" id="A0A6A1V4L4"/>
<organism evidence="1 2">
    <name type="scientific">Morella rubra</name>
    <name type="common">Chinese bayberry</name>
    <dbReference type="NCBI Taxonomy" id="262757"/>
    <lineage>
        <taxon>Eukaryota</taxon>
        <taxon>Viridiplantae</taxon>
        <taxon>Streptophyta</taxon>
        <taxon>Embryophyta</taxon>
        <taxon>Tracheophyta</taxon>
        <taxon>Spermatophyta</taxon>
        <taxon>Magnoliopsida</taxon>
        <taxon>eudicotyledons</taxon>
        <taxon>Gunneridae</taxon>
        <taxon>Pentapetalae</taxon>
        <taxon>rosids</taxon>
        <taxon>fabids</taxon>
        <taxon>Fagales</taxon>
        <taxon>Myricaceae</taxon>
        <taxon>Morella</taxon>
    </lineage>
</organism>
<name>A0A6A1V4L4_9ROSI</name>
<comment type="caution">
    <text evidence="1">The sequence shown here is derived from an EMBL/GenBank/DDBJ whole genome shotgun (WGS) entry which is preliminary data.</text>
</comment>
<evidence type="ECO:0000313" key="2">
    <source>
        <dbReference type="Proteomes" id="UP000516437"/>
    </source>
</evidence>
<accession>A0A6A1V4L4</accession>
<proteinExistence type="predicted"/>
<dbReference type="Proteomes" id="UP000516437">
    <property type="component" value="Chromosome 7"/>
</dbReference>
<evidence type="ECO:0000313" key="1">
    <source>
        <dbReference type="EMBL" id="KAB1207762.1"/>
    </source>
</evidence>
<gene>
    <name evidence="1" type="ORF">CJ030_MR7G017735</name>
</gene>
<dbReference type="EMBL" id="RXIC02000025">
    <property type="protein sequence ID" value="KAB1207762.1"/>
    <property type="molecule type" value="Genomic_DNA"/>
</dbReference>
<sequence length="80" mass="8465">MSVFGTTRGTICADYFGDELGLPLPPIVKTTKTAAGVALNKSENGVEDFAKRPAGESRPRVFAFAVGLDGLDCFETLVLN</sequence>
<protein>
    <submittedName>
        <fullName evidence="1">Uncharacterized protein</fullName>
    </submittedName>
</protein>
<reference evidence="1 2" key="1">
    <citation type="journal article" date="2019" name="Plant Biotechnol. J.">
        <title>The red bayberry genome and genetic basis of sex determination.</title>
        <authorList>
            <person name="Jia H.M."/>
            <person name="Jia H.J."/>
            <person name="Cai Q.L."/>
            <person name="Wang Y."/>
            <person name="Zhao H.B."/>
            <person name="Yang W.F."/>
            <person name="Wang G.Y."/>
            <person name="Li Y.H."/>
            <person name="Zhan D.L."/>
            <person name="Shen Y.T."/>
            <person name="Niu Q.F."/>
            <person name="Chang L."/>
            <person name="Qiu J."/>
            <person name="Zhao L."/>
            <person name="Xie H.B."/>
            <person name="Fu W.Y."/>
            <person name="Jin J."/>
            <person name="Li X.W."/>
            <person name="Jiao Y."/>
            <person name="Zhou C.C."/>
            <person name="Tu T."/>
            <person name="Chai C.Y."/>
            <person name="Gao J.L."/>
            <person name="Fan L.J."/>
            <person name="van de Weg E."/>
            <person name="Wang J.Y."/>
            <person name="Gao Z.S."/>
        </authorList>
    </citation>
    <scope>NUCLEOTIDE SEQUENCE [LARGE SCALE GENOMIC DNA]</scope>
    <source>
        <tissue evidence="1">Leaves</tissue>
    </source>
</reference>
<keyword evidence="2" id="KW-1185">Reference proteome</keyword>